<organism evidence="1 2">
    <name type="scientific">Pseudonocardia acidicola</name>
    <dbReference type="NCBI Taxonomy" id="2724939"/>
    <lineage>
        <taxon>Bacteria</taxon>
        <taxon>Bacillati</taxon>
        <taxon>Actinomycetota</taxon>
        <taxon>Actinomycetes</taxon>
        <taxon>Pseudonocardiales</taxon>
        <taxon>Pseudonocardiaceae</taxon>
        <taxon>Pseudonocardia</taxon>
    </lineage>
</organism>
<name>A0ABX1SD15_9PSEU</name>
<dbReference type="Proteomes" id="UP000820669">
    <property type="component" value="Unassembled WGS sequence"/>
</dbReference>
<dbReference type="RefSeq" id="WP_169382421.1">
    <property type="nucleotide sequence ID" value="NZ_JAAXLA010000029.1"/>
</dbReference>
<evidence type="ECO:0000313" key="1">
    <source>
        <dbReference type="EMBL" id="NMH98985.1"/>
    </source>
</evidence>
<sequence>MRTHAGRLREAAGRFGGAGSTAAAVTLHTDAFGLIGTALAGDALTLAGLAAGGLSAQAVAVDLVARGIDEMADAYDEVERRIRDGFGR</sequence>
<gene>
    <name evidence="1" type="ORF">HF526_16955</name>
</gene>
<evidence type="ECO:0008006" key="3">
    <source>
        <dbReference type="Google" id="ProtNLM"/>
    </source>
</evidence>
<evidence type="ECO:0000313" key="2">
    <source>
        <dbReference type="Proteomes" id="UP000820669"/>
    </source>
</evidence>
<dbReference type="EMBL" id="JAAXLA010000029">
    <property type="protein sequence ID" value="NMH98985.1"/>
    <property type="molecule type" value="Genomic_DNA"/>
</dbReference>
<keyword evidence="2" id="KW-1185">Reference proteome</keyword>
<protein>
    <recommendedName>
        <fullName evidence="3">Excreted virulence factor EspC (Type VII ESX diderm)</fullName>
    </recommendedName>
</protein>
<proteinExistence type="predicted"/>
<reference evidence="1 2" key="1">
    <citation type="submission" date="2020-04" db="EMBL/GenBank/DDBJ databases">
        <authorList>
            <person name="Klaysubun C."/>
            <person name="Duangmal K."/>
            <person name="Lipun K."/>
        </authorList>
    </citation>
    <scope>NUCLEOTIDE SEQUENCE [LARGE SCALE GENOMIC DNA]</scope>
    <source>
        <strain evidence="1 2">K10HN5</strain>
    </source>
</reference>
<comment type="caution">
    <text evidence="1">The sequence shown here is derived from an EMBL/GenBank/DDBJ whole genome shotgun (WGS) entry which is preliminary data.</text>
</comment>
<accession>A0ABX1SD15</accession>